<reference evidence="1" key="1">
    <citation type="submission" date="2014-05" db="EMBL/GenBank/DDBJ databases">
        <authorList>
            <person name="Chronopoulou M."/>
        </authorList>
    </citation>
    <scope>NUCLEOTIDE SEQUENCE</scope>
    <source>
        <tissue evidence="1">Whole organism</tissue>
    </source>
</reference>
<organism evidence="1">
    <name type="scientific">Lepeophtheirus salmonis</name>
    <name type="common">Salmon louse</name>
    <name type="synonym">Caligus salmonis</name>
    <dbReference type="NCBI Taxonomy" id="72036"/>
    <lineage>
        <taxon>Eukaryota</taxon>
        <taxon>Metazoa</taxon>
        <taxon>Ecdysozoa</taxon>
        <taxon>Arthropoda</taxon>
        <taxon>Crustacea</taxon>
        <taxon>Multicrustacea</taxon>
        <taxon>Hexanauplia</taxon>
        <taxon>Copepoda</taxon>
        <taxon>Siphonostomatoida</taxon>
        <taxon>Caligidae</taxon>
        <taxon>Lepeophtheirus</taxon>
    </lineage>
</organism>
<proteinExistence type="predicted"/>
<protein>
    <submittedName>
        <fullName evidence="1">Uncharacterized protein</fullName>
    </submittedName>
</protein>
<dbReference type="AlphaFoldDB" id="A0A0K2TAX1"/>
<accession>A0A0K2TAX1</accession>
<dbReference type="EMBL" id="HACA01005848">
    <property type="protein sequence ID" value="CDW23209.1"/>
    <property type="molecule type" value="Transcribed_RNA"/>
</dbReference>
<evidence type="ECO:0000313" key="1">
    <source>
        <dbReference type="EMBL" id="CDW23209.1"/>
    </source>
</evidence>
<name>A0A0K2TAX1_LEPSM</name>
<sequence>MTWRRRRSLRTVSSETIAIKAVSGNFLNSLSAGAKTVKGPSLLSVSTSPAAWTAATNPVNPL</sequence>